<dbReference type="Gene3D" id="2.60.40.10">
    <property type="entry name" value="Immunoglobulins"/>
    <property type="match status" value="2"/>
</dbReference>
<dbReference type="Proteomes" id="UP001488805">
    <property type="component" value="Unassembled WGS sequence"/>
</dbReference>
<dbReference type="AlphaFoldDB" id="A0AAW1EMV4"/>
<evidence type="ECO:0000256" key="1">
    <source>
        <dbReference type="ARBA" id="ARBA00004370"/>
    </source>
</evidence>
<keyword evidence="2 7" id="KW-0732">Signal</keyword>
<feature type="chain" id="PRO_5043979570" description="Ig-like domain-containing protein" evidence="7">
    <location>
        <begin position="41"/>
        <end position="302"/>
    </location>
</feature>
<keyword evidence="6" id="KW-0812">Transmembrane</keyword>
<evidence type="ECO:0000256" key="3">
    <source>
        <dbReference type="ARBA" id="ARBA00023136"/>
    </source>
</evidence>
<evidence type="ECO:0000256" key="6">
    <source>
        <dbReference type="SAM" id="Phobius"/>
    </source>
</evidence>
<reference evidence="8 9" key="1">
    <citation type="journal article" date="2024" name="Genome Biol. Evol.">
        <title>Chromosome-level genome assembly of the viviparous eelpout Zoarces viviparus.</title>
        <authorList>
            <person name="Fuhrmann N."/>
            <person name="Brasseur M.V."/>
            <person name="Bakowski C.E."/>
            <person name="Podsiadlowski L."/>
            <person name="Prost S."/>
            <person name="Krehenwinkel H."/>
            <person name="Mayer C."/>
        </authorList>
    </citation>
    <scope>NUCLEOTIDE SEQUENCE [LARGE SCALE GENOMIC DNA]</scope>
    <source>
        <strain evidence="8">NO-MEL_2022_Ind0_liver</strain>
    </source>
</reference>
<dbReference type="InterPro" id="IPR036179">
    <property type="entry name" value="Ig-like_dom_sf"/>
</dbReference>
<feature type="region of interest" description="Disordered" evidence="5">
    <location>
        <begin position="269"/>
        <end position="302"/>
    </location>
</feature>
<keyword evidence="9" id="KW-1185">Reference proteome</keyword>
<comment type="caution">
    <text evidence="8">The sequence shown here is derived from an EMBL/GenBank/DDBJ whole genome shotgun (WGS) entry which is preliminary data.</text>
</comment>
<evidence type="ECO:0000313" key="9">
    <source>
        <dbReference type="Proteomes" id="UP001488805"/>
    </source>
</evidence>
<evidence type="ECO:0000256" key="4">
    <source>
        <dbReference type="ARBA" id="ARBA00023180"/>
    </source>
</evidence>
<feature type="transmembrane region" description="Helical" evidence="6">
    <location>
        <begin position="226"/>
        <end position="248"/>
    </location>
</feature>
<dbReference type="InterPro" id="IPR013783">
    <property type="entry name" value="Ig-like_fold"/>
</dbReference>
<protein>
    <recommendedName>
        <fullName evidence="10">Ig-like domain-containing protein</fullName>
    </recommendedName>
</protein>
<dbReference type="InterPro" id="IPR015631">
    <property type="entry name" value="CD2/SLAM_rcpt"/>
</dbReference>
<feature type="signal peptide" evidence="7">
    <location>
        <begin position="1"/>
        <end position="40"/>
    </location>
</feature>
<dbReference type="GO" id="GO:0016020">
    <property type="term" value="C:membrane"/>
    <property type="evidence" value="ECO:0007669"/>
    <property type="project" value="UniProtKB-SubCell"/>
</dbReference>
<evidence type="ECO:0000256" key="7">
    <source>
        <dbReference type="SAM" id="SignalP"/>
    </source>
</evidence>
<keyword evidence="3 6" id="KW-0472">Membrane</keyword>
<evidence type="ECO:0000256" key="2">
    <source>
        <dbReference type="ARBA" id="ARBA00022729"/>
    </source>
</evidence>
<gene>
    <name evidence="8" type="ORF">VZT92_017814</name>
</gene>
<evidence type="ECO:0008006" key="10">
    <source>
        <dbReference type="Google" id="ProtNLM"/>
    </source>
</evidence>
<evidence type="ECO:0000256" key="5">
    <source>
        <dbReference type="SAM" id="MobiDB-lite"/>
    </source>
</evidence>
<keyword evidence="6" id="KW-1133">Transmembrane helix</keyword>
<evidence type="ECO:0000313" key="8">
    <source>
        <dbReference type="EMBL" id="KAK9523934.1"/>
    </source>
</evidence>
<comment type="subcellular location">
    <subcellularLocation>
        <location evidence="1">Membrane</location>
    </subcellularLocation>
</comment>
<accession>A0AAW1EMV4</accession>
<feature type="compositionally biased region" description="Basic and acidic residues" evidence="5">
    <location>
        <begin position="269"/>
        <end position="281"/>
    </location>
</feature>
<name>A0AAW1EMV4_ZOAVI</name>
<proteinExistence type="predicted"/>
<organism evidence="8 9">
    <name type="scientific">Zoarces viviparus</name>
    <name type="common">Viviparous eelpout</name>
    <name type="synonym">Blennius viviparus</name>
    <dbReference type="NCBI Taxonomy" id="48416"/>
    <lineage>
        <taxon>Eukaryota</taxon>
        <taxon>Metazoa</taxon>
        <taxon>Chordata</taxon>
        <taxon>Craniata</taxon>
        <taxon>Vertebrata</taxon>
        <taxon>Euteleostomi</taxon>
        <taxon>Actinopterygii</taxon>
        <taxon>Neopterygii</taxon>
        <taxon>Teleostei</taxon>
        <taxon>Neoteleostei</taxon>
        <taxon>Acanthomorphata</taxon>
        <taxon>Eupercaria</taxon>
        <taxon>Perciformes</taxon>
        <taxon>Cottioidei</taxon>
        <taxon>Zoarcales</taxon>
        <taxon>Zoarcidae</taxon>
        <taxon>Zoarcinae</taxon>
        <taxon>Zoarces</taxon>
    </lineage>
</organism>
<keyword evidence="4" id="KW-0325">Glycoprotein</keyword>
<dbReference type="PANTHER" id="PTHR12080">
    <property type="entry name" value="SIGNALING LYMPHOCYTIC ACTIVATION MOLECULE"/>
    <property type="match status" value="1"/>
</dbReference>
<dbReference type="PANTHER" id="PTHR12080:SF125">
    <property type="entry name" value="CD48 ANTIGEN-LIKE"/>
    <property type="match status" value="1"/>
</dbReference>
<dbReference type="EMBL" id="JBCEZU010000156">
    <property type="protein sequence ID" value="KAK9523934.1"/>
    <property type="molecule type" value="Genomic_DNA"/>
</dbReference>
<dbReference type="SUPFAM" id="SSF48726">
    <property type="entry name" value="Immunoglobulin"/>
    <property type="match status" value="1"/>
</dbReference>
<sequence length="302" mass="33153">MFSGSSLVSPSFMSKMWSREASTRLAGCLCLLLAVSSADSEIESYRKVGDEAVLRPDISFVTSTITSINWKQDGNIAADWEGLETDYYRQFVERGSLNTTNGVLTITGLTPMDSGLYTSEINSEKKTPGLRLIVISPVPQPAVSKSCDAESTSCTLTCDGDTTGAGPVTYRWTPGDDVWTESRELRIAKNGSSGVKEFSCELRNPVSEESSLPIPNPLSTAPGRQLNIYTGVTMFTALLVALLLLATVHRCKAGMWFFQKTSMPWDSDFWRKDERPPRDAAESNGTTVQDKEHTDEETPLSY</sequence>